<organism evidence="3 4">
    <name type="scientific">Caenorhabditis bovis</name>
    <dbReference type="NCBI Taxonomy" id="2654633"/>
    <lineage>
        <taxon>Eukaryota</taxon>
        <taxon>Metazoa</taxon>
        <taxon>Ecdysozoa</taxon>
        <taxon>Nematoda</taxon>
        <taxon>Chromadorea</taxon>
        <taxon>Rhabditida</taxon>
        <taxon>Rhabditina</taxon>
        <taxon>Rhabditomorpha</taxon>
        <taxon>Rhabditoidea</taxon>
        <taxon>Rhabditidae</taxon>
        <taxon>Peloderinae</taxon>
        <taxon>Caenorhabditis</taxon>
    </lineage>
</organism>
<dbReference type="OrthoDB" id="5837320at2759"/>
<gene>
    <name evidence="3" type="ORF">CBOVIS_LOCUS2073</name>
</gene>
<comment type="caution">
    <text evidence="3">The sequence shown here is derived from an EMBL/GenBank/DDBJ whole genome shotgun (WGS) entry which is preliminary data.</text>
</comment>
<evidence type="ECO:0000259" key="2">
    <source>
        <dbReference type="Pfam" id="PF01579"/>
    </source>
</evidence>
<dbReference type="InterPro" id="IPR002542">
    <property type="entry name" value="T20D4.11-like_dom"/>
</dbReference>
<keyword evidence="4" id="KW-1185">Reference proteome</keyword>
<dbReference type="EMBL" id="CADEPM010000001">
    <property type="protein sequence ID" value="CAB3398837.1"/>
    <property type="molecule type" value="Genomic_DNA"/>
</dbReference>
<dbReference type="AlphaFoldDB" id="A0A8S1EGF5"/>
<keyword evidence="1" id="KW-0732">Signal</keyword>
<reference evidence="3 4" key="1">
    <citation type="submission" date="2020-04" db="EMBL/GenBank/DDBJ databases">
        <authorList>
            <person name="Laetsch R D."/>
            <person name="Stevens L."/>
            <person name="Kumar S."/>
            <person name="Blaxter L. M."/>
        </authorList>
    </citation>
    <scope>NUCLEOTIDE SEQUENCE [LARGE SCALE GENOMIC DNA]</scope>
</reference>
<evidence type="ECO:0000256" key="1">
    <source>
        <dbReference type="SAM" id="SignalP"/>
    </source>
</evidence>
<dbReference type="Pfam" id="PF01579">
    <property type="entry name" value="DUF19"/>
    <property type="match status" value="1"/>
</dbReference>
<feature type="signal peptide" evidence="1">
    <location>
        <begin position="1"/>
        <end position="21"/>
    </location>
</feature>
<feature type="domain" description="T20D4.11-like" evidence="2">
    <location>
        <begin position="34"/>
        <end position="175"/>
    </location>
</feature>
<proteinExistence type="predicted"/>
<evidence type="ECO:0000313" key="3">
    <source>
        <dbReference type="EMBL" id="CAB3398837.1"/>
    </source>
</evidence>
<feature type="chain" id="PRO_5035753642" description="T20D4.11-like domain-containing protein" evidence="1">
    <location>
        <begin position="22"/>
        <end position="194"/>
    </location>
</feature>
<name>A0A8S1EGF5_9PELO</name>
<sequence length="194" mass="23145">MRLLIVSVLIVIAAFALTVDARRWHYPLQWKENCTEWGKQKAYFCFIYPMKQTWRLIKYGLFVDNSALTVQDMKDGCMELIDCFNKTDCYLDGDLYLRLDNCIKEMHDVGPFKPCFNKIDDFYYEHPQEKTECIANFLEKEKRGCVELERELNCVLPAVERSCEAKHVDYFKEYQALRLYNMGCTDMLKYERIE</sequence>
<protein>
    <recommendedName>
        <fullName evidence="2">T20D4.11-like domain-containing protein</fullName>
    </recommendedName>
</protein>
<dbReference type="Proteomes" id="UP000494206">
    <property type="component" value="Unassembled WGS sequence"/>
</dbReference>
<accession>A0A8S1EGF5</accession>
<evidence type="ECO:0000313" key="4">
    <source>
        <dbReference type="Proteomes" id="UP000494206"/>
    </source>
</evidence>